<dbReference type="SUPFAM" id="SSF81452">
    <property type="entry name" value="Cytochrome c oxidase subunit III-like"/>
    <property type="match status" value="1"/>
</dbReference>
<sequence>MESDSKNYGKQGYIVAHSDTAPAALGPAGPASAARSTAFVNATATGQPANVQIFFGIYFLMTGLHSIHVIVGIILLTYLLVRAIRNDFGPGYYAPVDFIGLYWGVVDMIWMFLFPLLYLIR</sequence>
<reference evidence="8" key="1">
    <citation type="submission" date="2013-08" db="EMBL/GenBank/DDBJ databases">
        <authorList>
            <person name="Mendez C."/>
            <person name="Richter M."/>
            <person name="Ferrer M."/>
            <person name="Sanchez J."/>
        </authorList>
    </citation>
    <scope>NUCLEOTIDE SEQUENCE</scope>
</reference>
<evidence type="ECO:0000256" key="4">
    <source>
        <dbReference type="ARBA" id="ARBA00022989"/>
    </source>
</evidence>
<name>T1D5K2_9ZZZZ</name>
<feature type="transmembrane region" description="Helical" evidence="6">
    <location>
        <begin position="57"/>
        <end position="81"/>
    </location>
</feature>
<evidence type="ECO:0000256" key="5">
    <source>
        <dbReference type="ARBA" id="ARBA00023136"/>
    </source>
</evidence>
<comment type="similarity">
    <text evidence="2">Belongs to the cytochrome c oxidase subunit 3 family.</text>
</comment>
<dbReference type="AlphaFoldDB" id="T1D5K2"/>
<organism evidence="8">
    <name type="scientific">mine drainage metagenome</name>
    <dbReference type="NCBI Taxonomy" id="410659"/>
    <lineage>
        <taxon>unclassified sequences</taxon>
        <taxon>metagenomes</taxon>
        <taxon>ecological metagenomes</taxon>
    </lineage>
</organism>
<comment type="caution">
    <text evidence="8">The sequence shown here is derived from an EMBL/GenBank/DDBJ whole genome shotgun (WGS) entry which is preliminary data.</text>
</comment>
<evidence type="ECO:0000256" key="6">
    <source>
        <dbReference type="SAM" id="Phobius"/>
    </source>
</evidence>
<comment type="subcellular location">
    <subcellularLocation>
        <location evidence="1">Membrane</location>
        <topology evidence="1">Multi-pass membrane protein</topology>
    </subcellularLocation>
</comment>
<evidence type="ECO:0000259" key="7">
    <source>
        <dbReference type="PROSITE" id="PS50253"/>
    </source>
</evidence>
<dbReference type="GO" id="GO:0019646">
    <property type="term" value="P:aerobic electron transport chain"/>
    <property type="evidence" value="ECO:0007669"/>
    <property type="project" value="InterPro"/>
</dbReference>
<protein>
    <submittedName>
        <fullName evidence="8">Cytochrome c oxidase, subunit III</fullName>
    </submittedName>
</protein>
<evidence type="ECO:0000256" key="1">
    <source>
        <dbReference type="ARBA" id="ARBA00004141"/>
    </source>
</evidence>
<evidence type="ECO:0000313" key="8">
    <source>
        <dbReference type="EMBL" id="EQD77560.1"/>
    </source>
</evidence>
<dbReference type="GO" id="GO:0004129">
    <property type="term" value="F:cytochrome-c oxidase activity"/>
    <property type="evidence" value="ECO:0007669"/>
    <property type="project" value="InterPro"/>
</dbReference>
<dbReference type="PANTHER" id="PTHR11403:SF6">
    <property type="entry name" value="NITRIC OXIDE REDUCTASE SUBUNIT E"/>
    <property type="match status" value="1"/>
</dbReference>
<dbReference type="GO" id="GO:0016020">
    <property type="term" value="C:membrane"/>
    <property type="evidence" value="ECO:0007669"/>
    <property type="project" value="UniProtKB-SubCell"/>
</dbReference>
<evidence type="ECO:0000256" key="3">
    <source>
        <dbReference type="ARBA" id="ARBA00022692"/>
    </source>
</evidence>
<dbReference type="EMBL" id="AUZX01002136">
    <property type="protein sequence ID" value="EQD77560.1"/>
    <property type="molecule type" value="Genomic_DNA"/>
</dbReference>
<reference evidence="8" key="2">
    <citation type="journal article" date="2014" name="ISME J.">
        <title>Microbial stratification in low pH oxic and suboxic macroscopic growths along an acid mine drainage.</title>
        <authorList>
            <person name="Mendez-Garcia C."/>
            <person name="Mesa V."/>
            <person name="Sprenger R.R."/>
            <person name="Richter M."/>
            <person name="Diez M.S."/>
            <person name="Solano J."/>
            <person name="Bargiela R."/>
            <person name="Golyshina O.V."/>
            <person name="Manteca A."/>
            <person name="Ramos J.L."/>
            <person name="Gallego J.R."/>
            <person name="Llorente I."/>
            <person name="Martins Dos Santos V.A."/>
            <person name="Jensen O.N."/>
            <person name="Pelaez A.I."/>
            <person name="Sanchez J."/>
            <person name="Ferrer M."/>
        </authorList>
    </citation>
    <scope>NUCLEOTIDE SEQUENCE</scope>
</reference>
<dbReference type="PROSITE" id="PS50253">
    <property type="entry name" value="COX3"/>
    <property type="match status" value="1"/>
</dbReference>
<keyword evidence="4 6" id="KW-1133">Transmembrane helix</keyword>
<dbReference type="InterPro" id="IPR000298">
    <property type="entry name" value="Cyt_c_oxidase-like_su3"/>
</dbReference>
<evidence type="ECO:0000256" key="2">
    <source>
        <dbReference type="ARBA" id="ARBA00010581"/>
    </source>
</evidence>
<dbReference type="Pfam" id="PF00510">
    <property type="entry name" value="COX3"/>
    <property type="match status" value="1"/>
</dbReference>
<feature type="domain" description="Heme-copper oxidase subunit III family profile" evidence="7">
    <location>
        <begin position="53"/>
        <end position="121"/>
    </location>
</feature>
<feature type="transmembrane region" description="Helical" evidence="6">
    <location>
        <begin position="101"/>
        <end position="120"/>
    </location>
</feature>
<keyword evidence="3 6" id="KW-0812">Transmembrane</keyword>
<dbReference type="InterPro" id="IPR013833">
    <property type="entry name" value="Cyt_c_oxidase_su3_a-hlx"/>
</dbReference>
<dbReference type="InterPro" id="IPR024791">
    <property type="entry name" value="Cyt_c/ubiquinol_Oxase_su3"/>
</dbReference>
<keyword evidence="5 6" id="KW-0472">Membrane</keyword>
<dbReference type="InterPro" id="IPR035973">
    <property type="entry name" value="Cyt_c_oxidase_su3-like_sf"/>
</dbReference>
<dbReference type="Gene3D" id="1.20.120.80">
    <property type="entry name" value="Cytochrome c oxidase, subunit III, four-helix bundle"/>
    <property type="match status" value="1"/>
</dbReference>
<dbReference type="PANTHER" id="PTHR11403">
    <property type="entry name" value="CYTOCHROME C OXIDASE SUBUNIT III"/>
    <property type="match status" value="1"/>
</dbReference>
<gene>
    <name evidence="8" type="ORF">B1A_02901</name>
</gene>
<accession>T1D5K2</accession>
<proteinExistence type="inferred from homology"/>